<dbReference type="InterPro" id="IPR023188">
    <property type="entry name" value="DPS_DNA-bd_CS"/>
</dbReference>
<dbReference type="EMBL" id="JRAK01000121">
    <property type="protein sequence ID" value="KGN85791.1"/>
    <property type="molecule type" value="Genomic_DNA"/>
</dbReference>
<comment type="caution">
    <text evidence="4">The sequence shown here is derived from an EMBL/GenBank/DDBJ whole genome shotgun (WGS) entry which is preliminary data.</text>
</comment>
<evidence type="ECO:0000313" key="4">
    <source>
        <dbReference type="EMBL" id="KGN85791.1"/>
    </source>
</evidence>
<gene>
    <name evidence="4" type="ORF">HR15_09040</name>
</gene>
<sequence length="159" mass="17863">MKKILEVTGLKEQNLAPVVKGLSGLLADLQVYYSNLRGFHWNIRGAEFFVLHEQYEKMYDDLAGKIDEVAERILQLGGKPENRFSEYLKVAEVKEEHDLVCAASTLKNVSDTLQIIIAKERDIAEVAGEAGDEVTVDLMIGFLSEQEKLVWMLSAYAAK</sequence>
<dbReference type="PATRIC" id="fig|111105.18.peg.1036"/>
<dbReference type="GeneID" id="57239516"/>
<organism evidence="4 5">
    <name type="scientific">Porphyromonas gulae</name>
    <dbReference type="NCBI Taxonomy" id="111105"/>
    <lineage>
        <taxon>Bacteria</taxon>
        <taxon>Pseudomonadati</taxon>
        <taxon>Bacteroidota</taxon>
        <taxon>Bacteroidia</taxon>
        <taxon>Bacteroidales</taxon>
        <taxon>Porphyromonadaceae</taxon>
        <taxon>Porphyromonas</taxon>
    </lineage>
</organism>
<dbReference type="InterPro" id="IPR008331">
    <property type="entry name" value="Ferritin_DPS_dom"/>
</dbReference>
<keyword evidence="5" id="KW-1185">Reference proteome</keyword>
<dbReference type="Pfam" id="PF00210">
    <property type="entry name" value="Ferritin"/>
    <property type="match status" value="1"/>
</dbReference>
<dbReference type="InterPro" id="IPR012347">
    <property type="entry name" value="Ferritin-like"/>
</dbReference>
<protein>
    <submittedName>
        <fullName evidence="4">DNA polymerase III subunit beta</fullName>
    </submittedName>
</protein>
<dbReference type="PROSITE" id="PS00818">
    <property type="entry name" value="DPS_1"/>
    <property type="match status" value="1"/>
</dbReference>
<dbReference type="Proteomes" id="UP000030146">
    <property type="component" value="Unassembled WGS sequence"/>
</dbReference>
<accession>A0A099WU49</accession>
<reference evidence="4 5" key="1">
    <citation type="submission" date="2014-08" db="EMBL/GenBank/DDBJ databases">
        <title>Porphyromonas gulae strain:COT-052_OH3439 Genome sequencing.</title>
        <authorList>
            <person name="Wallis C."/>
            <person name="Deusch O."/>
            <person name="O'Flynn C."/>
            <person name="Davis I."/>
            <person name="Jospin G."/>
            <person name="Darling A.E."/>
            <person name="Coil D.A."/>
            <person name="Alexiev A."/>
            <person name="Horsfall A."/>
            <person name="Kirkwood N."/>
            <person name="Harris S."/>
            <person name="Eisen J.A."/>
        </authorList>
    </citation>
    <scope>NUCLEOTIDE SEQUENCE [LARGE SCALE GENOMIC DNA]</scope>
    <source>
        <strain evidence="5">COT-052 OH3439</strain>
    </source>
</reference>
<feature type="domain" description="Ferritin/DPS" evidence="3">
    <location>
        <begin position="21"/>
        <end position="158"/>
    </location>
</feature>
<dbReference type="AlphaFoldDB" id="A0A099WU49"/>
<name>A0A099WU49_9PORP</name>
<dbReference type="CDD" id="cd01043">
    <property type="entry name" value="DPS"/>
    <property type="match status" value="1"/>
</dbReference>
<evidence type="ECO:0000256" key="2">
    <source>
        <dbReference type="RuleBase" id="RU003875"/>
    </source>
</evidence>
<dbReference type="PROSITE" id="PS00819">
    <property type="entry name" value="DPS_2"/>
    <property type="match status" value="1"/>
</dbReference>
<comment type="similarity">
    <text evidence="1 2">Belongs to the Dps family.</text>
</comment>
<dbReference type="PANTHER" id="PTHR42932:SF1">
    <property type="entry name" value="GENERAL STRESS PROTEIN 20U"/>
    <property type="match status" value="1"/>
</dbReference>
<dbReference type="RefSeq" id="WP_018964456.1">
    <property type="nucleotide sequence ID" value="NZ_JQJE01000003.1"/>
</dbReference>
<dbReference type="PRINTS" id="PR01346">
    <property type="entry name" value="HELNAPAPROT"/>
</dbReference>
<dbReference type="GO" id="GO:0016722">
    <property type="term" value="F:oxidoreductase activity, acting on metal ions"/>
    <property type="evidence" value="ECO:0007669"/>
    <property type="project" value="InterPro"/>
</dbReference>
<dbReference type="InterPro" id="IPR009078">
    <property type="entry name" value="Ferritin-like_SF"/>
</dbReference>
<dbReference type="Gene3D" id="1.20.1260.10">
    <property type="match status" value="1"/>
</dbReference>
<dbReference type="SUPFAM" id="SSF47240">
    <property type="entry name" value="Ferritin-like"/>
    <property type="match status" value="1"/>
</dbReference>
<evidence type="ECO:0000256" key="1">
    <source>
        <dbReference type="ARBA" id="ARBA00009497"/>
    </source>
</evidence>
<dbReference type="GO" id="GO:0008199">
    <property type="term" value="F:ferric iron binding"/>
    <property type="evidence" value="ECO:0007669"/>
    <property type="project" value="InterPro"/>
</dbReference>
<dbReference type="PANTHER" id="PTHR42932">
    <property type="entry name" value="GENERAL STRESS PROTEIN 20U"/>
    <property type="match status" value="1"/>
</dbReference>
<evidence type="ECO:0000259" key="3">
    <source>
        <dbReference type="Pfam" id="PF00210"/>
    </source>
</evidence>
<dbReference type="PIRSF" id="PIRSF005900">
    <property type="entry name" value="Dps"/>
    <property type="match status" value="1"/>
</dbReference>
<dbReference type="InterPro" id="IPR002177">
    <property type="entry name" value="DPS_DNA-bd"/>
</dbReference>
<evidence type="ECO:0000313" key="5">
    <source>
        <dbReference type="Proteomes" id="UP000030146"/>
    </source>
</evidence>
<proteinExistence type="inferred from homology"/>